<gene>
    <name evidence="2" type="ORF">FCALED_LOCUS15696</name>
</gene>
<evidence type="ECO:0000313" key="3">
    <source>
        <dbReference type="Proteomes" id="UP000789570"/>
    </source>
</evidence>
<dbReference type="AlphaFoldDB" id="A0A9N9ING4"/>
<evidence type="ECO:0000313" key="2">
    <source>
        <dbReference type="EMBL" id="CAG8742045.1"/>
    </source>
</evidence>
<feature type="region of interest" description="Disordered" evidence="1">
    <location>
        <begin position="1"/>
        <end position="30"/>
    </location>
</feature>
<sequence length="116" mass="13162">KEKLPSQKRQDTTQTTEQEAVTESFNIAQPPIITMEVNKTSDTTPLPLDKEKTKETDTVTKTITNNKKDEMNVNGPFDVSENTINTTLVAFAMPLLSAEKFFAYFPLEKYPRANFQ</sequence>
<comment type="caution">
    <text evidence="2">The sequence shown here is derived from an EMBL/GenBank/DDBJ whole genome shotgun (WGS) entry which is preliminary data.</text>
</comment>
<feature type="non-terminal residue" evidence="2">
    <location>
        <position position="1"/>
    </location>
</feature>
<feature type="compositionally biased region" description="Basic and acidic residues" evidence="1">
    <location>
        <begin position="1"/>
        <end position="11"/>
    </location>
</feature>
<proteinExistence type="predicted"/>
<accession>A0A9N9ING4</accession>
<keyword evidence="3" id="KW-1185">Reference proteome</keyword>
<evidence type="ECO:0000256" key="1">
    <source>
        <dbReference type="SAM" id="MobiDB-lite"/>
    </source>
</evidence>
<name>A0A9N9ING4_9GLOM</name>
<reference evidence="2" key="1">
    <citation type="submission" date="2021-06" db="EMBL/GenBank/DDBJ databases">
        <authorList>
            <person name="Kallberg Y."/>
            <person name="Tangrot J."/>
            <person name="Rosling A."/>
        </authorList>
    </citation>
    <scope>NUCLEOTIDE SEQUENCE</scope>
    <source>
        <strain evidence="2">UK204</strain>
    </source>
</reference>
<dbReference type="Proteomes" id="UP000789570">
    <property type="component" value="Unassembled WGS sequence"/>
</dbReference>
<protein>
    <submittedName>
        <fullName evidence="2">2003_t:CDS:1</fullName>
    </submittedName>
</protein>
<feature type="compositionally biased region" description="Low complexity" evidence="1">
    <location>
        <begin position="12"/>
        <end position="23"/>
    </location>
</feature>
<organism evidence="2 3">
    <name type="scientific">Funneliformis caledonium</name>
    <dbReference type="NCBI Taxonomy" id="1117310"/>
    <lineage>
        <taxon>Eukaryota</taxon>
        <taxon>Fungi</taxon>
        <taxon>Fungi incertae sedis</taxon>
        <taxon>Mucoromycota</taxon>
        <taxon>Glomeromycotina</taxon>
        <taxon>Glomeromycetes</taxon>
        <taxon>Glomerales</taxon>
        <taxon>Glomeraceae</taxon>
        <taxon>Funneliformis</taxon>
    </lineage>
</organism>
<dbReference type="EMBL" id="CAJVPQ010015225">
    <property type="protein sequence ID" value="CAG8742045.1"/>
    <property type="molecule type" value="Genomic_DNA"/>
</dbReference>